<dbReference type="AlphaFoldDB" id="A0A1J4TZT6"/>
<comment type="subunit">
    <text evidence="6">Part of the 30S ribosomal subunit. Contacts proteins S9 and S11.</text>
</comment>
<feature type="domain" description="Small ribosomal subunit protein uS7" evidence="7">
    <location>
        <begin position="2"/>
        <end position="148"/>
    </location>
</feature>
<proteinExistence type="inferred from homology"/>
<dbReference type="GO" id="GO:0015935">
    <property type="term" value="C:small ribosomal subunit"/>
    <property type="evidence" value="ECO:0007669"/>
    <property type="project" value="InterPro"/>
</dbReference>
<dbReference type="FunFam" id="1.10.455.10:FF:000001">
    <property type="entry name" value="30S ribosomal protein S7"/>
    <property type="match status" value="1"/>
</dbReference>
<keyword evidence="4 6" id="KW-0689">Ribosomal protein</keyword>
<accession>A0A1J4TZT6</accession>
<keyword evidence="6" id="KW-0820">tRNA-binding</keyword>
<protein>
    <recommendedName>
        <fullName evidence="6">Small ribosomal subunit protein uS7</fullName>
    </recommendedName>
</protein>
<evidence type="ECO:0000256" key="3">
    <source>
        <dbReference type="ARBA" id="ARBA00022884"/>
    </source>
</evidence>
<evidence type="ECO:0000256" key="6">
    <source>
        <dbReference type="HAMAP-Rule" id="MF_00480"/>
    </source>
</evidence>
<dbReference type="InterPro" id="IPR023798">
    <property type="entry name" value="Ribosomal_uS7_dom"/>
</dbReference>
<dbReference type="NCBIfam" id="TIGR01029">
    <property type="entry name" value="rpsG_bact"/>
    <property type="match status" value="1"/>
</dbReference>
<reference evidence="8 9" key="1">
    <citation type="journal article" date="2016" name="Environ. Microbiol.">
        <title>Genomic resolution of a cold subsurface aquifer community provides metabolic insights for novel microbes adapted to high CO concentrations.</title>
        <authorList>
            <person name="Probst A.J."/>
            <person name="Castelle C.J."/>
            <person name="Singh A."/>
            <person name="Brown C.T."/>
            <person name="Anantharaman K."/>
            <person name="Sharon I."/>
            <person name="Hug L.A."/>
            <person name="Burstein D."/>
            <person name="Emerson J.B."/>
            <person name="Thomas B.C."/>
            <person name="Banfield J.F."/>
        </authorList>
    </citation>
    <scope>NUCLEOTIDE SEQUENCE [LARGE SCALE GENOMIC DNA]</scope>
    <source>
        <strain evidence="8">CG1_02_38_13</strain>
    </source>
</reference>
<dbReference type="EMBL" id="MNVB01000058">
    <property type="protein sequence ID" value="OIO16547.1"/>
    <property type="molecule type" value="Genomic_DNA"/>
</dbReference>
<dbReference type="GO" id="GO:0000049">
    <property type="term" value="F:tRNA binding"/>
    <property type="evidence" value="ECO:0007669"/>
    <property type="project" value="UniProtKB-UniRule"/>
</dbReference>
<evidence type="ECO:0000259" key="7">
    <source>
        <dbReference type="Pfam" id="PF00177"/>
    </source>
</evidence>
<dbReference type="GO" id="GO:0003735">
    <property type="term" value="F:structural constituent of ribosome"/>
    <property type="evidence" value="ECO:0007669"/>
    <property type="project" value="InterPro"/>
</dbReference>
<dbReference type="InterPro" id="IPR005717">
    <property type="entry name" value="Ribosomal_uS7_bac/org-type"/>
</dbReference>
<evidence type="ECO:0000256" key="2">
    <source>
        <dbReference type="ARBA" id="ARBA00022730"/>
    </source>
</evidence>
<organism evidence="8 9">
    <name type="scientific">Candidatus Kuenenbacteria bacterium CG1_02_38_13</name>
    <dbReference type="NCBI Taxonomy" id="1805235"/>
    <lineage>
        <taxon>Bacteria</taxon>
        <taxon>Candidatus Kueneniibacteriota</taxon>
    </lineage>
</organism>
<dbReference type="CDD" id="cd14869">
    <property type="entry name" value="uS7_Bacteria"/>
    <property type="match status" value="1"/>
</dbReference>
<comment type="function">
    <text evidence="6">One of the primary rRNA binding proteins, it binds directly to 16S rRNA where it nucleates assembly of the head domain of the 30S subunit. Is located at the subunit interface close to the decoding center, probably blocks exit of the E-site tRNA.</text>
</comment>
<dbReference type="PIRSF" id="PIRSF002122">
    <property type="entry name" value="RPS7p_RPS7a_RPS5e_RPS7o"/>
    <property type="match status" value="1"/>
</dbReference>
<comment type="similarity">
    <text evidence="1 6">Belongs to the universal ribosomal protein uS7 family.</text>
</comment>
<keyword evidence="5 6" id="KW-0687">Ribonucleoprotein</keyword>
<dbReference type="GO" id="GO:0019843">
    <property type="term" value="F:rRNA binding"/>
    <property type="evidence" value="ECO:0007669"/>
    <property type="project" value="UniProtKB-UniRule"/>
</dbReference>
<dbReference type="HAMAP" id="MF_00480_B">
    <property type="entry name" value="Ribosomal_uS7_B"/>
    <property type="match status" value="1"/>
</dbReference>
<dbReference type="SUPFAM" id="SSF47973">
    <property type="entry name" value="Ribosomal protein S7"/>
    <property type="match status" value="1"/>
</dbReference>
<keyword evidence="3 6" id="KW-0694">RNA-binding</keyword>
<evidence type="ECO:0000256" key="4">
    <source>
        <dbReference type="ARBA" id="ARBA00022980"/>
    </source>
</evidence>
<dbReference type="Gene3D" id="1.10.455.10">
    <property type="entry name" value="Ribosomal protein S7 domain"/>
    <property type="match status" value="1"/>
</dbReference>
<evidence type="ECO:0000256" key="1">
    <source>
        <dbReference type="ARBA" id="ARBA00007151"/>
    </source>
</evidence>
<dbReference type="Proteomes" id="UP000182465">
    <property type="component" value="Unassembled WGS sequence"/>
</dbReference>
<sequence>MRGKSISKKRIKPDPLYNRVDIARLVNYIMKNGKKTIAEKIVYNAFEIIKEKTKKDPFIIYDQALRNVGPLLEIRGKRIGGANYQIPFPVNDHRRQILSFRWILNAAKTRKGKAMAEALALEMLDAANGEGAAVKKKEDAHRMAEANKAFAHFARFTKRKKAKII</sequence>
<gene>
    <name evidence="6" type="primary">rpsG</name>
    <name evidence="8" type="ORF">AUJ29_02570</name>
</gene>
<keyword evidence="2 6" id="KW-0699">rRNA-binding</keyword>
<dbReference type="InterPro" id="IPR000235">
    <property type="entry name" value="Ribosomal_uS7"/>
</dbReference>
<evidence type="ECO:0000313" key="8">
    <source>
        <dbReference type="EMBL" id="OIO16547.1"/>
    </source>
</evidence>
<comment type="caution">
    <text evidence="8">The sequence shown here is derived from an EMBL/GenBank/DDBJ whole genome shotgun (WGS) entry which is preliminary data.</text>
</comment>
<dbReference type="PANTHER" id="PTHR11205">
    <property type="entry name" value="RIBOSOMAL PROTEIN S7"/>
    <property type="match status" value="1"/>
</dbReference>
<evidence type="ECO:0000313" key="9">
    <source>
        <dbReference type="Proteomes" id="UP000182465"/>
    </source>
</evidence>
<dbReference type="Pfam" id="PF00177">
    <property type="entry name" value="Ribosomal_S7"/>
    <property type="match status" value="1"/>
</dbReference>
<dbReference type="GO" id="GO:0006412">
    <property type="term" value="P:translation"/>
    <property type="evidence" value="ECO:0007669"/>
    <property type="project" value="UniProtKB-UniRule"/>
</dbReference>
<evidence type="ECO:0000256" key="5">
    <source>
        <dbReference type="ARBA" id="ARBA00023274"/>
    </source>
</evidence>
<name>A0A1J4TZT6_9BACT</name>
<dbReference type="InterPro" id="IPR036823">
    <property type="entry name" value="Ribosomal_uS7_dom_sf"/>
</dbReference>